<dbReference type="EMBL" id="JAACLJ010000004">
    <property type="protein sequence ID" value="KAF4587826.1"/>
    <property type="molecule type" value="Genomic_DNA"/>
</dbReference>
<dbReference type="Pfam" id="PF00857">
    <property type="entry name" value="Isochorismatase"/>
    <property type="match status" value="1"/>
</dbReference>
<dbReference type="InterPro" id="IPR036380">
    <property type="entry name" value="Isochorismatase-like_sf"/>
</dbReference>
<dbReference type="AlphaFoldDB" id="A0A8H4VDL9"/>
<comment type="similarity">
    <text evidence="1">Belongs to the isochorismatase family.</text>
</comment>
<proteinExistence type="inferred from homology"/>
<evidence type="ECO:0000313" key="3">
    <source>
        <dbReference type="EMBL" id="KAF4587826.1"/>
    </source>
</evidence>
<dbReference type="Gene3D" id="3.40.50.850">
    <property type="entry name" value="Isochorismatase-like"/>
    <property type="match status" value="1"/>
</dbReference>
<accession>A0A8H4VDL9</accession>
<dbReference type="OrthoDB" id="269496at2759"/>
<evidence type="ECO:0000313" key="4">
    <source>
        <dbReference type="Proteomes" id="UP000562929"/>
    </source>
</evidence>
<comment type="caution">
    <text evidence="3">The sequence shown here is derived from an EMBL/GenBank/DDBJ whole genome shotgun (WGS) entry which is preliminary data.</text>
</comment>
<reference evidence="3 4" key="1">
    <citation type="journal article" date="2020" name="G3 (Bethesda)">
        <title>Genetic Underpinnings of Host Manipulation by Ophiocordyceps as Revealed by Comparative Transcriptomics.</title>
        <authorList>
            <person name="Will I."/>
            <person name="Das B."/>
            <person name="Trinh T."/>
            <person name="Brachmann A."/>
            <person name="Ohm R.A."/>
            <person name="de Bekker C."/>
        </authorList>
    </citation>
    <scope>NUCLEOTIDE SEQUENCE [LARGE SCALE GENOMIC DNA]</scope>
    <source>
        <strain evidence="3 4">EC05</strain>
    </source>
</reference>
<evidence type="ECO:0000259" key="2">
    <source>
        <dbReference type="Pfam" id="PF00857"/>
    </source>
</evidence>
<evidence type="ECO:0000256" key="1">
    <source>
        <dbReference type="ARBA" id="ARBA00006336"/>
    </source>
</evidence>
<dbReference type="PANTHER" id="PTHR14119:SF3">
    <property type="entry name" value="ISOCHORISMATASE DOMAIN-CONTAINING PROTEIN 2"/>
    <property type="match status" value="1"/>
</dbReference>
<dbReference type="SUPFAM" id="SSF52499">
    <property type="entry name" value="Isochorismatase-like hydrolases"/>
    <property type="match status" value="1"/>
</dbReference>
<name>A0A8H4VDL9_9HYPO</name>
<dbReference type="InterPro" id="IPR000868">
    <property type="entry name" value="Isochorismatase-like_dom"/>
</dbReference>
<sequence length="227" mass="24447">MQRPATTTTTTTTKLLRTMTTTTTTTTSFPRMRFENPAVLVCDMQEKFRPAIHEFDSIVTTAEKLLKYARSLPTPIPIHATTQTRSKLGPTVPSIAELLPHPPHDKTRFSMVTTQLASSLAAKSSVALVGIEAHICITQTALDLRDAGHVPYVLADGVGSCNAWEVGVALERLRAERGVVVTSSESWMFECLGDAAHEGFGALFGVVKGAVGDTKRVLERLGGGGNR</sequence>
<organism evidence="3 4">
    <name type="scientific">Ophiocordyceps camponoti-floridani</name>
    <dbReference type="NCBI Taxonomy" id="2030778"/>
    <lineage>
        <taxon>Eukaryota</taxon>
        <taxon>Fungi</taxon>
        <taxon>Dikarya</taxon>
        <taxon>Ascomycota</taxon>
        <taxon>Pezizomycotina</taxon>
        <taxon>Sordariomycetes</taxon>
        <taxon>Hypocreomycetidae</taxon>
        <taxon>Hypocreales</taxon>
        <taxon>Ophiocordycipitaceae</taxon>
        <taxon>Ophiocordyceps</taxon>
    </lineage>
</organism>
<dbReference type="PANTHER" id="PTHR14119">
    <property type="entry name" value="HYDROLASE"/>
    <property type="match status" value="1"/>
</dbReference>
<dbReference type="Proteomes" id="UP000562929">
    <property type="component" value="Unassembled WGS sequence"/>
</dbReference>
<keyword evidence="4" id="KW-1185">Reference proteome</keyword>
<protein>
    <submittedName>
        <fullName evidence="3">Isochorismatase domain-containing protein 2A</fullName>
    </submittedName>
</protein>
<gene>
    <name evidence="3" type="ORF">GQ602_004519</name>
</gene>
<dbReference type="InterPro" id="IPR050993">
    <property type="entry name" value="Isochorismatase_domain"/>
</dbReference>
<feature type="domain" description="Isochorismatase-like" evidence="2">
    <location>
        <begin position="38"/>
        <end position="185"/>
    </location>
</feature>